<evidence type="ECO:0000256" key="2">
    <source>
        <dbReference type="ARBA" id="ARBA00022649"/>
    </source>
</evidence>
<evidence type="ECO:0000256" key="1">
    <source>
        <dbReference type="ARBA" id="ARBA00008580"/>
    </source>
</evidence>
<dbReference type="Gene3D" id="6.10.10.120">
    <property type="entry name" value="Antitoxin ParD1-like"/>
    <property type="match status" value="1"/>
</dbReference>
<dbReference type="SUPFAM" id="SSF47598">
    <property type="entry name" value="Ribbon-helix-helix"/>
    <property type="match status" value="1"/>
</dbReference>
<gene>
    <name evidence="3" type="ORF">MNBD_GAMMA26-2647</name>
</gene>
<dbReference type="NCBIfam" id="TIGR02606">
    <property type="entry name" value="antidote_CC2985"/>
    <property type="match status" value="1"/>
</dbReference>
<dbReference type="EMBL" id="UOFX01000023">
    <property type="protein sequence ID" value="VAX07382.1"/>
    <property type="molecule type" value="Genomic_DNA"/>
</dbReference>
<comment type="similarity">
    <text evidence="1">Belongs to the ParD antitoxin family.</text>
</comment>
<dbReference type="InterPro" id="IPR010985">
    <property type="entry name" value="Ribbon_hlx_hlx"/>
</dbReference>
<protein>
    <recommendedName>
        <fullName evidence="4">ParD protein (Antitoxin to ParE)</fullName>
    </recommendedName>
</protein>
<dbReference type="PANTHER" id="PTHR36582">
    <property type="entry name" value="ANTITOXIN PARD"/>
    <property type="match status" value="1"/>
</dbReference>
<proteinExistence type="inferred from homology"/>
<dbReference type="GO" id="GO:0006355">
    <property type="term" value="P:regulation of DNA-templated transcription"/>
    <property type="evidence" value="ECO:0007669"/>
    <property type="project" value="InterPro"/>
</dbReference>
<evidence type="ECO:0008006" key="4">
    <source>
        <dbReference type="Google" id="ProtNLM"/>
    </source>
</evidence>
<dbReference type="InterPro" id="IPR038296">
    <property type="entry name" value="ParD_sf"/>
</dbReference>
<dbReference type="Pfam" id="PF03693">
    <property type="entry name" value="ParD_antitoxin"/>
    <property type="match status" value="1"/>
</dbReference>
<dbReference type="PANTHER" id="PTHR36582:SF2">
    <property type="entry name" value="ANTITOXIN PARD"/>
    <property type="match status" value="1"/>
</dbReference>
<accession>A0A3B1AUH1</accession>
<organism evidence="3">
    <name type="scientific">hydrothermal vent metagenome</name>
    <dbReference type="NCBI Taxonomy" id="652676"/>
    <lineage>
        <taxon>unclassified sequences</taxon>
        <taxon>metagenomes</taxon>
        <taxon>ecological metagenomes</taxon>
    </lineage>
</organism>
<reference evidence="3" key="1">
    <citation type="submission" date="2018-06" db="EMBL/GenBank/DDBJ databases">
        <authorList>
            <person name="Zhirakovskaya E."/>
        </authorList>
    </citation>
    <scope>NUCLEOTIDE SEQUENCE</scope>
</reference>
<dbReference type="AlphaFoldDB" id="A0A3B1AUH1"/>
<name>A0A3B1AUH1_9ZZZZ</name>
<sequence length="92" mass="10513">MPTRNINLTDRYDSFLLRQVGSGRYKNMSEVVRAALNLLERREEEDEAKLEGLRRAVMAGHEAYRRGDYVEVANGAGLDQLFDNLTEQPSKP</sequence>
<keyword evidence="2" id="KW-1277">Toxin-antitoxin system</keyword>
<evidence type="ECO:0000313" key="3">
    <source>
        <dbReference type="EMBL" id="VAX07382.1"/>
    </source>
</evidence>
<dbReference type="InterPro" id="IPR022789">
    <property type="entry name" value="ParD"/>
</dbReference>